<dbReference type="EMBL" id="CP097253">
    <property type="protein sequence ID" value="UUR08642.1"/>
    <property type="molecule type" value="Genomic_DNA"/>
</dbReference>
<dbReference type="PANTHER" id="PTHR37549:SF1">
    <property type="entry name" value="LIPOPROTEIN LPRI"/>
    <property type="match status" value="1"/>
</dbReference>
<dbReference type="Proteomes" id="UP000831921">
    <property type="component" value="Chromosome"/>
</dbReference>
<sequence>MVQRPPFDRNNPPPGGFDPRFADDRGGERRGPDPRYDQRQDQRQEQRYAEPDPFDRGLQPPRPGNGRGPGPSGPNRWLLIVGGLLLLGAILFGLSLTRSGPGSDALGNNSEGTDEETAAAADPEARCAAPATYDLIKRELFRQAAVTRGSNQAAFDQLSGYSALRVTKPVLREQDAGLERVSCTADVALDLPPGVQVVGGRRTLTASLGYNLQPAADSSGDVVTLTGAEGITVPLATLARIGAAAPATTDSTQPAIEPVSPGGNVPPVGPINPAPPPAEAPRPVEAAPERSPPPPAVVPPTASVRPSFNCARARTRGEIAVCNSSELAALDRQMATFYGTAYRGADRDAKALLERTRSRFLTYRDRCRNDACVADAYRGRISEIRDIADGRWRDQ</sequence>
<proteinExistence type="predicted"/>
<feature type="compositionally biased region" description="Pro residues" evidence="1">
    <location>
        <begin position="267"/>
        <end position="280"/>
    </location>
</feature>
<feature type="region of interest" description="Disordered" evidence="1">
    <location>
        <begin position="1"/>
        <end position="73"/>
    </location>
</feature>
<evidence type="ECO:0000313" key="4">
    <source>
        <dbReference type="Proteomes" id="UP000831921"/>
    </source>
</evidence>
<evidence type="ECO:0000313" key="3">
    <source>
        <dbReference type="EMBL" id="UUR08642.1"/>
    </source>
</evidence>
<evidence type="ECO:0000256" key="2">
    <source>
        <dbReference type="SAM" id="Phobius"/>
    </source>
</evidence>
<feature type="compositionally biased region" description="Basic and acidic residues" evidence="1">
    <location>
        <begin position="20"/>
        <end position="55"/>
    </location>
</feature>
<feature type="region of interest" description="Disordered" evidence="1">
    <location>
        <begin position="100"/>
        <end position="123"/>
    </location>
</feature>
<evidence type="ECO:0008006" key="5">
    <source>
        <dbReference type="Google" id="ProtNLM"/>
    </source>
</evidence>
<feature type="region of interest" description="Disordered" evidence="1">
    <location>
        <begin position="246"/>
        <end position="300"/>
    </location>
</feature>
<name>A0ABY5MZA8_9SPHN</name>
<organism evidence="3 4">
    <name type="scientific">Sphingomonas glaciei</name>
    <dbReference type="NCBI Taxonomy" id="2938948"/>
    <lineage>
        <taxon>Bacteria</taxon>
        <taxon>Pseudomonadati</taxon>
        <taxon>Pseudomonadota</taxon>
        <taxon>Alphaproteobacteria</taxon>
        <taxon>Sphingomonadales</taxon>
        <taxon>Sphingomonadaceae</taxon>
        <taxon>Sphingomonas</taxon>
    </lineage>
</organism>
<dbReference type="RefSeq" id="WP_249504415.1">
    <property type="nucleotide sequence ID" value="NZ_CP097253.1"/>
</dbReference>
<dbReference type="InterPro" id="IPR052755">
    <property type="entry name" value="Lysozyme_Inhibitor_LprI"/>
</dbReference>
<feature type="transmembrane region" description="Helical" evidence="2">
    <location>
        <begin position="77"/>
        <end position="96"/>
    </location>
</feature>
<protein>
    <recommendedName>
        <fullName evidence="5">DUF1311 domain-containing protein</fullName>
    </recommendedName>
</protein>
<accession>A0ABY5MZA8</accession>
<keyword evidence="2" id="KW-1133">Transmembrane helix</keyword>
<gene>
    <name evidence="3" type="ORF">M1K48_03100</name>
</gene>
<dbReference type="PANTHER" id="PTHR37549">
    <property type="entry name" value="LIPOPROTEIN LPRI"/>
    <property type="match status" value="1"/>
</dbReference>
<keyword evidence="2" id="KW-0812">Transmembrane</keyword>
<keyword evidence="4" id="KW-1185">Reference proteome</keyword>
<keyword evidence="2" id="KW-0472">Membrane</keyword>
<evidence type="ECO:0000256" key="1">
    <source>
        <dbReference type="SAM" id="MobiDB-lite"/>
    </source>
</evidence>
<reference evidence="3 4" key="1">
    <citation type="submission" date="2022-05" db="EMBL/GenBank/DDBJ databases">
        <title>S8-45 Sphingomonas ultraviolaceadurans.</title>
        <authorList>
            <person name="Liu Y."/>
        </authorList>
    </citation>
    <scope>NUCLEOTIDE SEQUENCE [LARGE SCALE GENOMIC DNA]</scope>
    <source>
        <strain evidence="3 4">S8-45</strain>
    </source>
</reference>